<keyword evidence="1" id="KW-0472">Membrane</keyword>
<proteinExistence type="predicted"/>
<keyword evidence="1" id="KW-1133">Transmembrane helix</keyword>
<dbReference type="GO" id="GO:0005840">
    <property type="term" value="C:ribosome"/>
    <property type="evidence" value="ECO:0007669"/>
    <property type="project" value="InterPro"/>
</dbReference>
<accession>A0A081ICQ9</accession>
<dbReference type="GO" id="GO:0006412">
    <property type="term" value="P:translation"/>
    <property type="evidence" value="ECO:0007669"/>
    <property type="project" value="InterPro"/>
</dbReference>
<gene>
    <name evidence="2" type="ORF">YYE_03563</name>
</gene>
<keyword evidence="1" id="KW-0812">Transmembrane</keyword>
<dbReference type="SUPFAM" id="SSF46561">
    <property type="entry name" value="Ribosomal protein L29 (L29p)"/>
    <property type="match status" value="1"/>
</dbReference>
<dbReference type="EMBL" id="KL446951">
    <property type="protein sequence ID" value="KEG01467.1"/>
    <property type="molecule type" value="Genomic_DNA"/>
</dbReference>
<evidence type="ECO:0000313" key="2">
    <source>
        <dbReference type="EMBL" id="KEG01467.1"/>
    </source>
</evidence>
<evidence type="ECO:0000313" key="3">
    <source>
        <dbReference type="Proteomes" id="UP000030681"/>
    </source>
</evidence>
<dbReference type="InterPro" id="IPR036049">
    <property type="entry name" value="Ribosomal_uL29_sf"/>
</dbReference>
<dbReference type="Gene3D" id="1.10.287.310">
    <property type="match status" value="1"/>
</dbReference>
<evidence type="ECO:0008006" key="4">
    <source>
        <dbReference type="Google" id="ProtNLM"/>
    </source>
</evidence>
<dbReference type="Proteomes" id="UP000030681">
    <property type="component" value="Unassembled WGS sequence"/>
</dbReference>
<organism evidence="2 3">
    <name type="scientific">Plasmodium vinckei vinckei</name>
    <dbReference type="NCBI Taxonomy" id="54757"/>
    <lineage>
        <taxon>Eukaryota</taxon>
        <taxon>Sar</taxon>
        <taxon>Alveolata</taxon>
        <taxon>Apicomplexa</taxon>
        <taxon>Aconoidasida</taxon>
        <taxon>Haemosporida</taxon>
        <taxon>Plasmodiidae</taxon>
        <taxon>Plasmodium</taxon>
        <taxon>Plasmodium (Vinckeia)</taxon>
    </lineage>
</organism>
<sequence>MNRIFIPYFFIFFIFYTFKIYLVYGIKFQRNCVPSFVNCRSNIFNKKKYGNSLFCYKKKVKAKELRKLTTEQLEKEIVKCRLDIQLFQQQGFYDMHNYNVYYEKNARRKLAQLLTIYYERYLDNNVRIKS</sequence>
<name>A0A081ICQ9_PLAVN</name>
<protein>
    <recommendedName>
        <fullName evidence="4">50S ribosomal protein L29</fullName>
    </recommendedName>
</protein>
<dbReference type="AlphaFoldDB" id="A0A081ICQ9"/>
<evidence type="ECO:0000256" key="1">
    <source>
        <dbReference type="SAM" id="Phobius"/>
    </source>
</evidence>
<feature type="transmembrane region" description="Helical" evidence="1">
    <location>
        <begin position="6"/>
        <end position="24"/>
    </location>
</feature>
<reference evidence="2 3" key="1">
    <citation type="submission" date="2013-02" db="EMBL/GenBank/DDBJ databases">
        <title>The Genome Sequence of Plasmodium vinckei vinckei.</title>
        <authorList>
            <consortium name="The Broad Institute Genome Sequencing Platform"/>
            <consortium name="The Broad Institute Genome Sequencing Center for Infectious Disease"/>
            <person name="Neafsey D."/>
            <person name="Cheeseman I."/>
            <person name="Volkman S."/>
            <person name="Adams J."/>
            <person name="Walker B."/>
            <person name="Young S.K."/>
            <person name="Zeng Q."/>
            <person name="Gargeya S."/>
            <person name="Fitzgerald M."/>
            <person name="Haas B."/>
            <person name="Abouelleil A."/>
            <person name="Alvarado L."/>
            <person name="Arachchi H.M."/>
            <person name="Berlin A.M."/>
            <person name="Chapman S.B."/>
            <person name="Dewar J."/>
            <person name="Goldberg J."/>
            <person name="Griggs A."/>
            <person name="Gujja S."/>
            <person name="Hansen M."/>
            <person name="Howarth C."/>
            <person name="Imamovic A."/>
            <person name="Larimer J."/>
            <person name="McCowan C."/>
            <person name="Murphy C."/>
            <person name="Neiman D."/>
            <person name="Pearson M."/>
            <person name="Priest M."/>
            <person name="Roberts A."/>
            <person name="Saif S."/>
            <person name="Shea T."/>
            <person name="Sisk P."/>
            <person name="Sykes S."/>
            <person name="Wortman J."/>
            <person name="Nusbaum C."/>
            <person name="Birren B."/>
        </authorList>
    </citation>
    <scope>NUCLEOTIDE SEQUENCE [LARGE SCALE GENOMIC DNA]</scope>
    <source>
        <strain evidence="3">vinckei</strain>
    </source>
</reference>
<dbReference type="GO" id="GO:0003735">
    <property type="term" value="F:structural constituent of ribosome"/>
    <property type="evidence" value="ECO:0007669"/>
    <property type="project" value="InterPro"/>
</dbReference>